<dbReference type="InterPro" id="IPR025420">
    <property type="entry name" value="DUF4143"/>
</dbReference>
<evidence type="ECO:0000313" key="3">
    <source>
        <dbReference type="Proteomes" id="UP000604383"/>
    </source>
</evidence>
<protein>
    <submittedName>
        <fullName evidence="2">DUF4143 domain-containing protein</fullName>
    </submittedName>
</protein>
<name>A0AB36B6X1_CLOIN</name>
<accession>A0AB36B6X1</accession>
<reference evidence="2" key="1">
    <citation type="journal article" date="2019" name="Nat. Med.">
        <title>A library of human gut bacterial isolates paired with longitudinal multiomics data enables mechanistic microbiome research.</title>
        <authorList>
            <person name="Poyet M."/>
            <person name="Groussin M."/>
            <person name="Gibbons S.M."/>
            <person name="Avila-Pacheco J."/>
            <person name="Jiang X."/>
            <person name="Kearney S.M."/>
            <person name="Perrotta A.R."/>
            <person name="Berdy B."/>
            <person name="Zhao S."/>
            <person name="Lieberman T.D."/>
            <person name="Swanson P.K."/>
            <person name="Smith M."/>
            <person name="Roesemann S."/>
            <person name="Alexander J.E."/>
            <person name="Rich S.A."/>
            <person name="Livny J."/>
            <person name="Vlamakis H."/>
            <person name="Clish C."/>
            <person name="Bullock K."/>
            <person name="Deik A."/>
            <person name="Scott J."/>
            <person name="Pierce K.A."/>
            <person name="Xavier R.J."/>
            <person name="Alm E.J."/>
        </authorList>
    </citation>
    <scope>NUCLEOTIDE SEQUENCE</scope>
    <source>
        <strain evidence="2">BIOML-A12</strain>
    </source>
</reference>
<dbReference type="AlphaFoldDB" id="A0AB36B6X1"/>
<dbReference type="Pfam" id="PF13635">
    <property type="entry name" value="DUF4143"/>
    <property type="match status" value="1"/>
</dbReference>
<sequence length="70" mass="8135">MKKVVKTPKVYLHDSGLICYLKRWTTPEVLKNGAKARNVFENFVVSEVMITHLNSGKAYHLYIIIEIRTK</sequence>
<organism evidence="2 3">
    <name type="scientific">Clostridium innocuum</name>
    <dbReference type="NCBI Taxonomy" id="1522"/>
    <lineage>
        <taxon>Bacteria</taxon>
        <taxon>Bacillati</taxon>
        <taxon>Bacillota</taxon>
        <taxon>Clostridia</taxon>
        <taxon>Eubacteriales</taxon>
        <taxon>Clostridiaceae</taxon>
        <taxon>Clostridium</taxon>
    </lineage>
</organism>
<proteinExistence type="predicted"/>
<dbReference type="EMBL" id="WWTN01000018">
    <property type="protein sequence ID" value="MZH56354.1"/>
    <property type="molecule type" value="Genomic_DNA"/>
</dbReference>
<feature type="domain" description="DUF4143" evidence="1">
    <location>
        <begin position="2"/>
        <end position="61"/>
    </location>
</feature>
<evidence type="ECO:0000259" key="1">
    <source>
        <dbReference type="Pfam" id="PF13635"/>
    </source>
</evidence>
<gene>
    <name evidence="2" type="ORF">GT664_11490</name>
</gene>
<comment type="caution">
    <text evidence="2">The sequence shown here is derived from an EMBL/GenBank/DDBJ whole genome shotgun (WGS) entry which is preliminary data.</text>
</comment>
<evidence type="ECO:0000313" key="2">
    <source>
        <dbReference type="EMBL" id="MZH56354.1"/>
    </source>
</evidence>
<dbReference type="Proteomes" id="UP000604383">
    <property type="component" value="Unassembled WGS sequence"/>
</dbReference>